<evidence type="ECO:0000313" key="2">
    <source>
        <dbReference type="Proteomes" id="UP000198211"/>
    </source>
</evidence>
<gene>
    <name evidence="1" type="ORF">PHMEG_00024400</name>
</gene>
<proteinExistence type="predicted"/>
<sequence length="72" mass="8291">MESMTGAMHVRNHHPQPVDEVFNLTIRMLTTTSKDTECVSRRTCQHGTNARSRVGVGSWNWRQCMDTESLDR</sequence>
<dbReference type="Proteomes" id="UP000198211">
    <property type="component" value="Unassembled WGS sequence"/>
</dbReference>
<dbReference type="AlphaFoldDB" id="A0A225VDS7"/>
<name>A0A225VDS7_9STRA</name>
<dbReference type="EMBL" id="NBNE01005319">
    <property type="protein sequence ID" value="OWZ03806.1"/>
    <property type="molecule type" value="Genomic_DNA"/>
</dbReference>
<organism evidence="1 2">
    <name type="scientific">Phytophthora megakarya</name>
    <dbReference type="NCBI Taxonomy" id="4795"/>
    <lineage>
        <taxon>Eukaryota</taxon>
        <taxon>Sar</taxon>
        <taxon>Stramenopiles</taxon>
        <taxon>Oomycota</taxon>
        <taxon>Peronosporomycetes</taxon>
        <taxon>Peronosporales</taxon>
        <taxon>Peronosporaceae</taxon>
        <taxon>Phytophthora</taxon>
    </lineage>
</organism>
<reference evidence="2" key="1">
    <citation type="submission" date="2017-03" db="EMBL/GenBank/DDBJ databases">
        <title>Phytopthora megakarya and P. palmivora, two closely related causual agents of cacao black pod achieved similar genome size and gene model numbers by different mechanisms.</title>
        <authorList>
            <person name="Ali S."/>
            <person name="Shao J."/>
            <person name="Larry D.J."/>
            <person name="Kronmiller B."/>
            <person name="Shen D."/>
            <person name="Strem M.D."/>
            <person name="Melnick R.L."/>
            <person name="Guiltinan M.J."/>
            <person name="Tyler B.M."/>
            <person name="Meinhardt L.W."/>
            <person name="Bailey B.A."/>
        </authorList>
    </citation>
    <scope>NUCLEOTIDE SEQUENCE [LARGE SCALE GENOMIC DNA]</scope>
    <source>
        <strain evidence="2">zdho120</strain>
    </source>
</reference>
<accession>A0A225VDS7</accession>
<protein>
    <submittedName>
        <fullName evidence="1">Uncharacterized protein</fullName>
    </submittedName>
</protein>
<evidence type="ECO:0000313" key="1">
    <source>
        <dbReference type="EMBL" id="OWZ03806.1"/>
    </source>
</evidence>
<comment type="caution">
    <text evidence="1">The sequence shown here is derived from an EMBL/GenBank/DDBJ whole genome shotgun (WGS) entry which is preliminary data.</text>
</comment>
<keyword evidence="2" id="KW-1185">Reference proteome</keyword>